<evidence type="ECO:0000256" key="13">
    <source>
        <dbReference type="ARBA" id="ARBA00054965"/>
    </source>
</evidence>
<keyword evidence="3" id="KW-0145">Chemotaxis</keyword>
<evidence type="ECO:0000256" key="11">
    <source>
        <dbReference type="ARBA" id="ARBA00023180"/>
    </source>
</evidence>
<dbReference type="GO" id="GO:0038022">
    <property type="term" value="F:G protein-coupled olfactory receptor activity"/>
    <property type="evidence" value="ECO:0007669"/>
    <property type="project" value="TreeGrafter"/>
</dbReference>
<comment type="function">
    <text evidence="13">An odorant receptor which affects chemotaxis to the volatile odorant diacetyl. Specifies AWA neuronal cell fate via the odr-7 pathway.</text>
</comment>
<keyword evidence="4" id="KW-0716">Sensory transduction</keyword>
<keyword evidence="2" id="KW-1003">Cell membrane</keyword>
<dbReference type="Pfam" id="PF10326">
    <property type="entry name" value="7TM_GPCR_Str"/>
    <property type="match status" value="1"/>
</dbReference>
<keyword evidence="11" id="KW-0325">Glycoprotein</keyword>
<sequence length="335" mass="38219">MTWLNIVRTSQNICAILSITLNILLTFFILKKSPKTVGSYKYLMIYISWFEIAYSILDVIVSPIIFSHGSIFLIFASAKNHFLSKFILSILNSVYCGFFGSSMGIFAIHFIYRYFVATRSSYLKTFKGLRIIFWMLIPMIYGSLWGVFVHILIGPNKKIDQEIEFPILKAFDWKIQDIVYVGPYLYQKNADGTYNNVDKNSVIAIIIMCSILISSFSAIIYFGSKCYFHISNFKGMKSPKYRLLQSQLFFALVTQTMIPLILMQIPCGVLFIFTFLDKNLGQLIGIAAITIALFPAIDPLPTMFIVKNYRLAITGFFKTTVIILVKQAAEISTVF</sequence>
<dbReference type="PANTHER" id="PTHR22943:SF248">
    <property type="entry name" value="SEVEN TM RECEPTOR"/>
    <property type="match status" value="1"/>
</dbReference>
<evidence type="ECO:0000256" key="8">
    <source>
        <dbReference type="ARBA" id="ARBA00023069"/>
    </source>
</evidence>
<evidence type="ECO:0000256" key="16">
    <source>
        <dbReference type="ARBA" id="ARBA00067967"/>
    </source>
</evidence>
<comment type="similarity">
    <text evidence="14">Belongs to the nematode receptor-like protein str family.</text>
</comment>
<evidence type="ECO:0000256" key="6">
    <source>
        <dbReference type="ARBA" id="ARBA00022725"/>
    </source>
</evidence>
<comment type="subcellular location">
    <subcellularLocation>
        <location evidence="1">Cell projection</location>
        <location evidence="1">Cilium membrane</location>
        <topology evidence="1">Multi-pass membrane protein</topology>
    </subcellularLocation>
</comment>
<evidence type="ECO:0000256" key="7">
    <source>
        <dbReference type="ARBA" id="ARBA00022989"/>
    </source>
</evidence>
<dbReference type="GO" id="GO:0042048">
    <property type="term" value="P:olfactory behavior"/>
    <property type="evidence" value="ECO:0007669"/>
    <property type="project" value="TreeGrafter"/>
</dbReference>
<dbReference type="FunFam" id="1.20.1070.10:FF:000128">
    <property type="entry name" value="Seven TM Receptor"/>
    <property type="match status" value="1"/>
</dbReference>
<dbReference type="OrthoDB" id="2101615at2759"/>
<feature type="transmembrane region" description="Helical" evidence="19">
    <location>
        <begin position="86"/>
        <end position="111"/>
    </location>
</feature>
<evidence type="ECO:0000256" key="9">
    <source>
        <dbReference type="ARBA" id="ARBA00023136"/>
    </source>
</evidence>
<name>A0A9P1IR69_9PELO</name>
<evidence type="ECO:0000256" key="12">
    <source>
        <dbReference type="ARBA" id="ARBA00023273"/>
    </source>
</evidence>
<feature type="transmembrane region" description="Helical" evidence="19">
    <location>
        <begin position="131"/>
        <end position="153"/>
    </location>
</feature>
<evidence type="ECO:0000313" key="20">
    <source>
        <dbReference type="EMBL" id="CAI5450588.1"/>
    </source>
</evidence>
<dbReference type="SUPFAM" id="SSF81321">
    <property type="entry name" value="Family A G protein-coupled receptor-like"/>
    <property type="match status" value="1"/>
</dbReference>
<keyword evidence="9 19" id="KW-0472">Membrane</keyword>
<feature type="transmembrane region" description="Helical" evidence="19">
    <location>
        <begin position="12"/>
        <end position="30"/>
    </location>
</feature>
<evidence type="ECO:0000256" key="18">
    <source>
        <dbReference type="ARBA" id="ARBA00082489"/>
    </source>
</evidence>
<keyword evidence="8" id="KW-0969">Cilium</keyword>
<evidence type="ECO:0000256" key="4">
    <source>
        <dbReference type="ARBA" id="ARBA00022606"/>
    </source>
</evidence>
<comment type="subunit">
    <text evidence="15">Interacts with odr-4.</text>
</comment>
<keyword evidence="12" id="KW-0966">Cell projection</keyword>
<keyword evidence="21" id="KW-1185">Reference proteome</keyword>
<evidence type="ECO:0000256" key="14">
    <source>
        <dbReference type="ARBA" id="ARBA00061678"/>
    </source>
</evidence>
<gene>
    <name evidence="20" type="ORF">CAMP_LOCUS13225</name>
</gene>
<evidence type="ECO:0000256" key="10">
    <source>
        <dbReference type="ARBA" id="ARBA00023170"/>
    </source>
</evidence>
<keyword evidence="10" id="KW-0675">Receptor</keyword>
<accession>A0A9P1IR69</accession>
<keyword evidence="7 19" id="KW-1133">Transmembrane helix</keyword>
<feature type="transmembrane region" description="Helical" evidence="19">
    <location>
        <begin position="279"/>
        <end position="297"/>
    </location>
</feature>
<dbReference type="PANTHER" id="PTHR22943">
    <property type="entry name" value="7-TRANSMEMBRANE DOMAIN RECEPTOR C.ELEGANS"/>
    <property type="match status" value="1"/>
</dbReference>
<evidence type="ECO:0000256" key="3">
    <source>
        <dbReference type="ARBA" id="ARBA00022500"/>
    </source>
</evidence>
<comment type="caution">
    <text evidence="20">The sequence shown here is derived from an EMBL/GenBank/DDBJ whole genome shotgun (WGS) entry which is preliminary data.</text>
</comment>
<feature type="transmembrane region" description="Helical" evidence="19">
    <location>
        <begin position="248"/>
        <end position="273"/>
    </location>
</feature>
<dbReference type="Proteomes" id="UP001152747">
    <property type="component" value="Unassembled WGS sequence"/>
</dbReference>
<feature type="transmembrane region" description="Helical" evidence="19">
    <location>
        <begin position="202"/>
        <end position="228"/>
    </location>
</feature>
<keyword evidence="5 19" id="KW-0812">Transmembrane</keyword>
<reference evidence="20" key="1">
    <citation type="submission" date="2022-11" db="EMBL/GenBank/DDBJ databases">
        <authorList>
            <person name="Kikuchi T."/>
        </authorList>
    </citation>
    <scope>NUCLEOTIDE SEQUENCE</scope>
    <source>
        <strain evidence="20">PS1010</strain>
    </source>
</reference>
<evidence type="ECO:0000256" key="17">
    <source>
        <dbReference type="ARBA" id="ARBA00078653"/>
    </source>
</evidence>
<dbReference type="GO" id="GO:0006935">
    <property type="term" value="P:chemotaxis"/>
    <property type="evidence" value="ECO:0007669"/>
    <property type="project" value="UniProtKB-KW"/>
</dbReference>
<evidence type="ECO:0000256" key="15">
    <source>
        <dbReference type="ARBA" id="ARBA00064300"/>
    </source>
</evidence>
<protein>
    <recommendedName>
        <fullName evidence="16">Serpentine receptor class r-10</fullName>
    </recommendedName>
    <alternativeName>
        <fullName evidence="17">Odorant response abnormal protein 10</fullName>
    </alternativeName>
    <alternativeName>
        <fullName evidence="18">Olfactory receptor 10</fullName>
    </alternativeName>
</protein>
<dbReference type="GO" id="GO:0060170">
    <property type="term" value="C:ciliary membrane"/>
    <property type="evidence" value="ECO:0007669"/>
    <property type="project" value="UniProtKB-SubCell"/>
</dbReference>
<organism evidence="20 21">
    <name type="scientific">Caenorhabditis angaria</name>
    <dbReference type="NCBI Taxonomy" id="860376"/>
    <lineage>
        <taxon>Eukaryota</taxon>
        <taxon>Metazoa</taxon>
        <taxon>Ecdysozoa</taxon>
        <taxon>Nematoda</taxon>
        <taxon>Chromadorea</taxon>
        <taxon>Rhabditida</taxon>
        <taxon>Rhabditina</taxon>
        <taxon>Rhabditomorpha</taxon>
        <taxon>Rhabditoidea</taxon>
        <taxon>Rhabditidae</taxon>
        <taxon>Peloderinae</taxon>
        <taxon>Caenorhabditis</taxon>
    </lineage>
</organism>
<proteinExistence type="inferred from homology"/>
<keyword evidence="6" id="KW-0552">Olfaction</keyword>
<evidence type="ECO:0000256" key="2">
    <source>
        <dbReference type="ARBA" id="ARBA00022475"/>
    </source>
</evidence>
<dbReference type="EMBL" id="CANHGI010000005">
    <property type="protein sequence ID" value="CAI5450588.1"/>
    <property type="molecule type" value="Genomic_DNA"/>
</dbReference>
<evidence type="ECO:0000256" key="5">
    <source>
        <dbReference type="ARBA" id="ARBA00022692"/>
    </source>
</evidence>
<evidence type="ECO:0000256" key="19">
    <source>
        <dbReference type="SAM" id="Phobius"/>
    </source>
</evidence>
<feature type="transmembrane region" description="Helical" evidence="19">
    <location>
        <begin position="42"/>
        <end position="66"/>
    </location>
</feature>
<evidence type="ECO:0000313" key="21">
    <source>
        <dbReference type="Proteomes" id="UP001152747"/>
    </source>
</evidence>
<dbReference type="InterPro" id="IPR019428">
    <property type="entry name" value="7TM_GPCR_serpentine_rcpt_Str"/>
</dbReference>
<evidence type="ECO:0000256" key="1">
    <source>
        <dbReference type="ARBA" id="ARBA00004272"/>
    </source>
</evidence>
<dbReference type="AlphaFoldDB" id="A0A9P1IR69"/>